<evidence type="ECO:0000256" key="1">
    <source>
        <dbReference type="SAM" id="MobiDB-lite"/>
    </source>
</evidence>
<dbReference type="RefSeq" id="WP_425343791.1">
    <property type="nucleotide sequence ID" value="NZ_JBGUBD010000001.1"/>
</dbReference>
<proteinExistence type="predicted"/>
<evidence type="ECO:0000313" key="2">
    <source>
        <dbReference type="EMBL" id="MFA9476866.1"/>
    </source>
</evidence>
<keyword evidence="3" id="KW-1185">Reference proteome</keyword>
<sequence length="147" mass="16102">MSEADARAKATSKLSPEARRLAEQWAKLGGRWAREGRLARPADRPSPPTSAAESRKTPAGGYGELALKLAEVLDDHGSLRMYEKLVQQCEEGRLCPAQGRGYVRRLLTGKARELARLRYPAGPMRNPAAVFVAWVRKLPVATTPPNA</sequence>
<dbReference type="EMBL" id="JBGUBD010000001">
    <property type="protein sequence ID" value="MFA9476866.1"/>
    <property type="molecule type" value="Genomic_DNA"/>
</dbReference>
<evidence type="ECO:0000313" key="3">
    <source>
        <dbReference type="Proteomes" id="UP001575105"/>
    </source>
</evidence>
<organism evidence="2 3">
    <name type="scientific">Natronomicrosphaera hydrolytica</name>
    <dbReference type="NCBI Taxonomy" id="3242702"/>
    <lineage>
        <taxon>Bacteria</taxon>
        <taxon>Pseudomonadati</taxon>
        <taxon>Planctomycetota</taxon>
        <taxon>Phycisphaerae</taxon>
        <taxon>Phycisphaerales</taxon>
        <taxon>Phycisphaeraceae</taxon>
        <taxon>Natronomicrosphaera</taxon>
    </lineage>
</organism>
<feature type="compositionally biased region" description="Basic and acidic residues" evidence="1">
    <location>
        <begin position="32"/>
        <end position="43"/>
    </location>
</feature>
<accession>A0ABV4TZU5</accession>
<dbReference type="Proteomes" id="UP001575105">
    <property type="component" value="Unassembled WGS sequence"/>
</dbReference>
<gene>
    <name evidence="2" type="ORF">ACERK3_01035</name>
</gene>
<comment type="caution">
    <text evidence="2">The sequence shown here is derived from an EMBL/GenBank/DDBJ whole genome shotgun (WGS) entry which is preliminary data.</text>
</comment>
<feature type="region of interest" description="Disordered" evidence="1">
    <location>
        <begin position="32"/>
        <end position="59"/>
    </location>
</feature>
<protein>
    <submittedName>
        <fullName evidence="2">Uncharacterized protein</fullName>
    </submittedName>
</protein>
<reference evidence="2 3" key="1">
    <citation type="submission" date="2024-08" db="EMBL/GenBank/DDBJ databases">
        <title>Whole-genome sequencing of halo(alkali)philic microorganisms from hypersaline lakes.</title>
        <authorList>
            <person name="Sorokin D.Y."/>
            <person name="Merkel A.Y."/>
            <person name="Messina E."/>
            <person name="Yakimov M."/>
        </authorList>
    </citation>
    <scope>NUCLEOTIDE SEQUENCE [LARGE SCALE GENOMIC DNA]</scope>
    <source>
        <strain evidence="2 3">AB-hyl4</strain>
    </source>
</reference>
<name>A0ABV4TZU5_9BACT</name>